<dbReference type="EMBL" id="VTEW01000018">
    <property type="protein sequence ID" value="TYS75128.1"/>
    <property type="molecule type" value="Genomic_DNA"/>
</dbReference>
<reference evidence="1 2" key="1">
    <citation type="submission" date="2019-08" db="EMBL/GenBank/DDBJ databases">
        <title>Bacillus genomes from the desert of Cuatro Cienegas, Coahuila.</title>
        <authorList>
            <person name="Olmedo-Alvarez G."/>
        </authorList>
    </citation>
    <scope>NUCLEOTIDE SEQUENCE [LARGE SCALE GENOMIC DNA]</scope>
    <source>
        <strain evidence="1 2">CH451a_14T</strain>
    </source>
</reference>
<accession>A0A5D4TJS7</accession>
<name>A0A5D4TJS7_9BACI</name>
<dbReference type="AlphaFoldDB" id="A0A5D4TJS7"/>
<gene>
    <name evidence="1" type="ORF">FZC80_18305</name>
</gene>
<comment type="caution">
    <text evidence="1">The sequence shown here is derived from an EMBL/GenBank/DDBJ whole genome shotgun (WGS) entry which is preliminary data.</text>
</comment>
<evidence type="ECO:0000313" key="2">
    <source>
        <dbReference type="Proteomes" id="UP000325054"/>
    </source>
</evidence>
<organism evidence="1 2">
    <name type="scientific">Rossellomorea aquimaris</name>
    <dbReference type="NCBI Taxonomy" id="189382"/>
    <lineage>
        <taxon>Bacteria</taxon>
        <taxon>Bacillati</taxon>
        <taxon>Bacillota</taxon>
        <taxon>Bacilli</taxon>
        <taxon>Bacillales</taxon>
        <taxon>Bacillaceae</taxon>
        <taxon>Rossellomorea</taxon>
    </lineage>
</organism>
<evidence type="ECO:0000313" key="1">
    <source>
        <dbReference type="EMBL" id="TYS75128.1"/>
    </source>
</evidence>
<dbReference type="RefSeq" id="WP_148992768.1">
    <property type="nucleotide sequence ID" value="NZ_VTEW01000018.1"/>
</dbReference>
<proteinExistence type="predicted"/>
<sequence>MHTLLNLVKKENQRIMTEREMEEIFKLYGHSQMYKTLKNKLLLSSLLDNESGELLESFFSSYDFRQGTTMSYEEFAFHIRVFKLLEEQEVLPEVNC</sequence>
<dbReference type="OrthoDB" id="2893765at2"/>
<protein>
    <submittedName>
        <fullName evidence="1">Uncharacterized protein</fullName>
    </submittedName>
</protein>
<dbReference type="Proteomes" id="UP000325054">
    <property type="component" value="Unassembled WGS sequence"/>
</dbReference>